<name>A0A3S5Y8K4_RHOH1</name>
<dbReference type="KEGG" id="req:REQ_28590"/>
<gene>
    <name evidence="1" type="ordered locus">REQ_28590</name>
</gene>
<dbReference type="AlphaFoldDB" id="A0A3S5Y8K4"/>
<evidence type="ECO:0000313" key="1">
    <source>
        <dbReference type="EMBL" id="CBH48878.1"/>
    </source>
</evidence>
<organism evidence="1">
    <name type="scientific">Rhodococcus hoagii (strain 103S)</name>
    <name type="common">Rhodococcus equi</name>
    <dbReference type="NCBI Taxonomy" id="685727"/>
    <lineage>
        <taxon>Bacteria</taxon>
        <taxon>Bacillati</taxon>
        <taxon>Actinomycetota</taxon>
        <taxon>Actinomycetes</taxon>
        <taxon>Mycobacteriales</taxon>
        <taxon>Nocardiaceae</taxon>
        <taxon>Prescottella</taxon>
    </lineage>
</organism>
<accession>A0A3S5Y8K4</accession>
<sequence>MTLDTTAPQSFPPVLHLVMGTNTGMSGGTTAARRVQPVDLYDLDTLDLVSVRGLLVNGNCDQIFLARRRDLLTGFVTGGGRIAIMGHPLTDFLPGLGQWRKLQYSGPKDLAITAGEPHPVWEGVDRADVSFRRGVSGFYGRGYSQKLPDGAVVTNRIGRHALPVDYVYPLGAGEVLVHGGIDLAVYQEDPNTSARIFPQLLTWLAQQEAQA</sequence>
<dbReference type="EMBL" id="FN563149">
    <property type="protein sequence ID" value="CBH48878.1"/>
    <property type="molecule type" value="Genomic_DNA"/>
</dbReference>
<dbReference type="RefSeq" id="WP_013416416.1">
    <property type="nucleotide sequence ID" value="NC_014659.1"/>
</dbReference>
<dbReference type="Proteomes" id="UP001154400">
    <property type="component" value="Chromosome"/>
</dbReference>
<evidence type="ECO:0000313" key="2">
    <source>
        <dbReference type="Proteomes" id="UP000006892"/>
    </source>
</evidence>
<reference evidence="1" key="1">
    <citation type="journal article" date="2010" name="PLoS Genet.">
        <title>The genome of a pathogenic rhodococcus: cooptive virulence underpinned by key gene acquisitions.</title>
        <authorList>
            <person name="Letek M."/>
            <person name="Gonzalez P."/>
            <person name="Macarthur I."/>
            <person name="Rodriguez H."/>
            <person name="Freeman T.C."/>
            <person name="Valero-Rello A."/>
            <person name="Blanco M."/>
            <person name="Buckley T."/>
            <person name="Cherevach I."/>
            <person name="Fahey R."/>
            <person name="Hapeshi A."/>
            <person name="Holdstock J."/>
            <person name="Leadon D."/>
            <person name="Navas J."/>
            <person name="Ocampo A."/>
            <person name="Quail M.A."/>
            <person name="Sanders M."/>
            <person name="Scortti M.M."/>
            <person name="Prescott J.F."/>
            <person name="Fogarty U."/>
            <person name="Meijer W.G."/>
            <person name="Parkhill J."/>
            <person name="Bentley S.D."/>
            <person name="Vazquez-Boland J.A."/>
        </authorList>
    </citation>
    <scope>NUCLEOTIDE SEQUENCE [LARGE SCALE GENOMIC DNA]</scope>
    <source>
        <strain evidence="1 2">103S</strain>
    </source>
</reference>
<protein>
    <submittedName>
        <fullName evidence="1">Uncharacterized protein</fullName>
    </submittedName>
</protein>
<proteinExistence type="predicted"/>